<feature type="domain" description="Pyridoxamine 5'-phosphate oxidase N-terminal" evidence="1">
    <location>
        <begin position="41"/>
        <end position="146"/>
    </location>
</feature>
<dbReference type="RefSeq" id="WP_008059547.1">
    <property type="nucleotide sequence ID" value="NZ_AFHG01000033.1"/>
</dbReference>
<gene>
    <name evidence="2" type="ORF">METUNv1_01053</name>
</gene>
<feature type="domain" description="Pyridoxamine 5'-phosphate oxidase N-terminal" evidence="1">
    <location>
        <begin position="173"/>
        <end position="269"/>
    </location>
</feature>
<dbReference type="SUPFAM" id="SSF50475">
    <property type="entry name" value="FMN-binding split barrel"/>
    <property type="match status" value="1"/>
</dbReference>
<dbReference type="Pfam" id="PF01243">
    <property type="entry name" value="PNPOx_N"/>
    <property type="match status" value="2"/>
</dbReference>
<dbReference type="eggNOG" id="COG3576">
    <property type="taxonomic scope" value="Bacteria"/>
</dbReference>
<dbReference type="Gene3D" id="2.30.110.10">
    <property type="entry name" value="Electron Transport, Fmn-binding Protein, Chain A"/>
    <property type="match status" value="1"/>
</dbReference>
<dbReference type="InterPro" id="IPR012349">
    <property type="entry name" value="Split_barrel_FMN-bd"/>
</dbReference>
<proteinExistence type="predicted"/>
<dbReference type="AlphaFoldDB" id="F5R9X7"/>
<evidence type="ECO:0000313" key="3">
    <source>
        <dbReference type="Proteomes" id="UP000005019"/>
    </source>
</evidence>
<dbReference type="EMBL" id="AFHG01000033">
    <property type="protein sequence ID" value="EGK72643.1"/>
    <property type="molecule type" value="Genomic_DNA"/>
</dbReference>
<dbReference type="PANTHER" id="PTHR42815">
    <property type="entry name" value="FAD-BINDING, PUTATIVE (AFU_ORTHOLOGUE AFUA_6G07600)-RELATED"/>
    <property type="match status" value="1"/>
</dbReference>
<dbReference type="InterPro" id="IPR011576">
    <property type="entry name" value="Pyridox_Oxase_N"/>
</dbReference>
<sequence length="300" mass="32083">MDPLEAPTADPFHAGEHALQARAGLRARMADIGARVIRDHMPDQHRDFFALLPFLLVGSVDGQGQPWASVLHGAPGFVQSPDVRRLRIAARPPAGSALAAHLIEGASLGLLGIQQHTRRRNRMNGRVVAADDDGFEVAVEHSFGNCPKYIRVREAHALGGAALSAAPEAGPALDDEARALIADADTLFIASAHAGQVDVSHRGGAPGFVRIDEEGRLLLPDYAGNFFFNTLGNLLLEPRAGLLFIDFERGDLLQLSATAELIWDGPLVEAHPGALRLLRLSVTGMVRTRGGLPLRWSAGE</sequence>
<dbReference type="STRING" id="1000565.METUNv1_01053"/>
<comment type="caution">
    <text evidence="2">The sequence shown here is derived from an EMBL/GenBank/DDBJ whole genome shotgun (WGS) entry which is preliminary data.</text>
</comment>
<dbReference type="Proteomes" id="UP000005019">
    <property type="component" value="Unassembled WGS sequence"/>
</dbReference>
<accession>F5R9X7</accession>
<keyword evidence="3" id="KW-1185">Reference proteome</keyword>
<name>F5R9X7_METUF</name>
<evidence type="ECO:0000259" key="1">
    <source>
        <dbReference type="Pfam" id="PF01243"/>
    </source>
</evidence>
<dbReference type="PANTHER" id="PTHR42815:SF2">
    <property type="entry name" value="FAD-BINDING, PUTATIVE (AFU_ORTHOLOGUE AFUA_6G07600)-RELATED"/>
    <property type="match status" value="1"/>
</dbReference>
<protein>
    <submittedName>
        <fullName evidence="2">Pyridoxamine 5'-phosphate oxidase-related, FMN-binding protein</fullName>
    </submittedName>
</protein>
<organism evidence="2 3">
    <name type="scientific">Methyloversatilis universalis (strain ATCC BAA-1314 / DSM 25237 / JCM 13912 / CCUG 52030 / FAM5)</name>
    <dbReference type="NCBI Taxonomy" id="1000565"/>
    <lineage>
        <taxon>Bacteria</taxon>
        <taxon>Pseudomonadati</taxon>
        <taxon>Pseudomonadota</taxon>
        <taxon>Betaproteobacteria</taxon>
        <taxon>Nitrosomonadales</taxon>
        <taxon>Sterolibacteriaceae</taxon>
        <taxon>Methyloversatilis</taxon>
    </lineage>
</organism>
<reference evidence="2 3" key="1">
    <citation type="journal article" date="2011" name="J. Bacteriol.">
        <title>Genome sequence of Methyloversatilis universalis FAM5T, a methylotrophic representative of the order Rhodocyclales.</title>
        <authorList>
            <person name="Kittichotirat W."/>
            <person name="Good N.M."/>
            <person name="Hall R."/>
            <person name="Bringel F."/>
            <person name="Lajus A."/>
            <person name="Medigue C."/>
            <person name="Smalley N.E."/>
            <person name="Beck D."/>
            <person name="Bumgarner R."/>
            <person name="Vuilleumier S."/>
            <person name="Kalyuzhnaya M.G."/>
        </authorList>
    </citation>
    <scope>NUCLEOTIDE SEQUENCE [LARGE SCALE GENOMIC DNA]</scope>
    <source>
        <strain evidence="3">ATCC BAA-1314 / JCM 13912 / FAM5</strain>
    </source>
</reference>
<evidence type="ECO:0000313" key="2">
    <source>
        <dbReference type="EMBL" id="EGK72643.1"/>
    </source>
</evidence>
<dbReference type="OrthoDB" id="9796486at2"/>